<keyword evidence="2" id="KW-0479">Metal-binding</keyword>
<evidence type="ECO:0000256" key="3">
    <source>
        <dbReference type="ARBA" id="ARBA00022729"/>
    </source>
</evidence>
<dbReference type="InterPro" id="IPR036907">
    <property type="entry name" value="5'-Nucleotdase_C_sf"/>
</dbReference>
<evidence type="ECO:0000256" key="4">
    <source>
        <dbReference type="ARBA" id="ARBA00022741"/>
    </source>
</evidence>
<feature type="domain" description="5'-Nucleotidase C-terminal" evidence="7">
    <location>
        <begin position="346"/>
        <end position="492"/>
    </location>
</feature>
<dbReference type="Gene3D" id="3.60.21.10">
    <property type="match status" value="1"/>
</dbReference>
<feature type="signal peptide" evidence="5">
    <location>
        <begin position="1"/>
        <end position="17"/>
    </location>
</feature>
<protein>
    <submittedName>
        <fullName evidence="8">Bifunctional UDP-sugar hydrolase/5'-nucleotidase periplasmic</fullName>
    </submittedName>
</protein>
<dbReference type="PANTHER" id="PTHR11575:SF46">
    <property type="entry name" value="PROTEIN USHA"/>
    <property type="match status" value="1"/>
</dbReference>
<dbReference type="EMBL" id="LR134313">
    <property type="protein sequence ID" value="VEF00163.1"/>
    <property type="molecule type" value="Genomic_DNA"/>
</dbReference>
<dbReference type="Proteomes" id="UP000279284">
    <property type="component" value="Chromosome"/>
</dbReference>
<evidence type="ECO:0000256" key="5">
    <source>
        <dbReference type="RuleBase" id="RU362119"/>
    </source>
</evidence>
<feature type="chain" id="PRO_5018814509" evidence="5">
    <location>
        <begin position="18"/>
        <end position="527"/>
    </location>
</feature>
<keyword evidence="4 5" id="KW-0547">Nucleotide-binding</keyword>
<dbReference type="PANTHER" id="PTHR11575">
    <property type="entry name" value="5'-NUCLEOTIDASE-RELATED"/>
    <property type="match status" value="1"/>
</dbReference>
<dbReference type="InterPro" id="IPR006179">
    <property type="entry name" value="5_nucleotidase/apyrase"/>
</dbReference>
<name>A0A448D6W1_9NEIS</name>
<dbReference type="InterPro" id="IPR006146">
    <property type="entry name" value="5'-Nucleotdase_CS"/>
</dbReference>
<evidence type="ECO:0000259" key="6">
    <source>
        <dbReference type="Pfam" id="PF00149"/>
    </source>
</evidence>
<dbReference type="InterPro" id="IPR029052">
    <property type="entry name" value="Metallo-depent_PP-like"/>
</dbReference>
<dbReference type="SUPFAM" id="SSF55816">
    <property type="entry name" value="5'-nucleotidase (syn. UDP-sugar hydrolase), C-terminal domain"/>
    <property type="match status" value="1"/>
</dbReference>
<dbReference type="GO" id="GO:0008253">
    <property type="term" value="F:5'-nucleotidase activity"/>
    <property type="evidence" value="ECO:0007669"/>
    <property type="project" value="TreeGrafter"/>
</dbReference>
<dbReference type="InterPro" id="IPR004843">
    <property type="entry name" value="Calcineurin-like_PHP"/>
</dbReference>
<evidence type="ECO:0000256" key="1">
    <source>
        <dbReference type="ARBA" id="ARBA00006654"/>
    </source>
</evidence>
<dbReference type="RefSeq" id="WP_085417151.1">
    <property type="nucleotide sequence ID" value="NZ_CAUJPY010000031.1"/>
</dbReference>
<sequence>MKPILLAALILPAFAQAYQSGKTYRLTVLHTNDTHGRFWPNERGEYGMAAHQTLVKQIRNEVKQKGGSLIILSAGDINTGVPESDIHNARPDIEAMNAIGYEAMTLGNHEFDNPLQMLGMQEQWAKFPFISANIRHKHSGLHLVKPYTLLSKQGLRIAVVGLTTEDTAVSANLNYTRSLNFDNAAQAARSTLQNLSGRKPDITIALTHLGYHSDIKLARGLPPQTFDMIIGGHSHHTVCVDGNGQLNKDYRPGQSCRPDFQNGTWIMQAGEWGKYLGRADFSFTNGKLTLESYRLIPVNLKQKTETADGKTEYTLIQPEIPPDKKLAAKLKRYQDKADKKLGIRIGSSTAKLEGDRSIVRRQPTNLGRLIAHAQRVRTRSDLSVMNSGGIRDSIQAGTVTYKDILRVQPFGNLIGHVGLTGSELQNYLQTLSRMPPGSGGYPQFDNVSFDTDATGNIGNIRIGGQALQAGKTYRLSLSDYLANGSDGYPKLSDNPSYVNTGFVDAEVLKHYFEQHSPIDAAQFEPEN</sequence>
<reference evidence="8 9" key="1">
    <citation type="submission" date="2018-12" db="EMBL/GenBank/DDBJ databases">
        <authorList>
            <consortium name="Pathogen Informatics"/>
        </authorList>
    </citation>
    <scope>NUCLEOTIDE SEQUENCE [LARGE SCALE GENOMIC DNA]</scope>
    <source>
        <strain evidence="8 9">NCTC10296</strain>
    </source>
</reference>
<evidence type="ECO:0000259" key="7">
    <source>
        <dbReference type="Pfam" id="PF02872"/>
    </source>
</evidence>
<keyword evidence="3 5" id="KW-0732">Signal</keyword>
<dbReference type="GO" id="GO:0008768">
    <property type="term" value="F:UDP-sugar diphosphatase activity"/>
    <property type="evidence" value="ECO:0007669"/>
    <property type="project" value="TreeGrafter"/>
</dbReference>
<comment type="similarity">
    <text evidence="1 5">Belongs to the 5'-nucleotidase family.</text>
</comment>
<feature type="domain" description="Calcineurin-like phosphoesterase" evidence="6">
    <location>
        <begin position="27"/>
        <end position="236"/>
    </location>
</feature>
<dbReference type="Pfam" id="PF02872">
    <property type="entry name" value="5_nucleotid_C"/>
    <property type="match status" value="1"/>
</dbReference>
<dbReference type="KEGG" id="nci:NCTC10296_00716"/>
<dbReference type="PRINTS" id="PR01607">
    <property type="entry name" value="APYRASEFAMLY"/>
</dbReference>
<dbReference type="AlphaFoldDB" id="A0A448D6W1"/>
<dbReference type="InterPro" id="IPR008334">
    <property type="entry name" value="5'-Nucleotdase_C"/>
</dbReference>
<accession>A0A448D6W1</accession>
<dbReference type="GO" id="GO:0009166">
    <property type="term" value="P:nucleotide catabolic process"/>
    <property type="evidence" value="ECO:0007669"/>
    <property type="project" value="InterPro"/>
</dbReference>
<dbReference type="GO" id="GO:0046872">
    <property type="term" value="F:metal ion binding"/>
    <property type="evidence" value="ECO:0007669"/>
    <property type="project" value="UniProtKB-KW"/>
</dbReference>
<dbReference type="STRING" id="493.BWD07_09280"/>
<proteinExistence type="inferred from homology"/>
<dbReference type="GO" id="GO:0000166">
    <property type="term" value="F:nucleotide binding"/>
    <property type="evidence" value="ECO:0007669"/>
    <property type="project" value="UniProtKB-KW"/>
</dbReference>
<dbReference type="Pfam" id="PF00149">
    <property type="entry name" value="Metallophos"/>
    <property type="match status" value="1"/>
</dbReference>
<dbReference type="PROSITE" id="PS00785">
    <property type="entry name" value="5_NUCLEOTIDASE_1"/>
    <property type="match status" value="1"/>
</dbReference>
<dbReference type="NCBIfam" id="NF007109">
    <property type="entry name" value="PRK09558.1"/>
    <property type="match status" value="1"/>
</dbReference>
<dbReference type="Gene3D" id="3.90.780.10">
    <property type="entry name" value="5'-Nucleotidase, C-terminal domain"/>
    <property type="match status" value="1"/>
</dbReference>
<keyword evidence="5 8" id="KW-0378">Hydrolase</keyword>
<dbReference type="PROSITE" id="PS00786">
    <property type="entry name" value="5_NUCLEOTIDASE_2"/>
    <property type="match status" value="1"/>
</dbReference>
<evidence type="ECO:0000313" key="9">
    <source>
        <dbReference type="Proteomes" id="UP000279284"/>
    </source>
</evidence>
<dbReference type="SUPFAM" id="SSF56300">
    <property type="entry name" value="Metallo-dependent phosphatases"/>
    <property type="match status" value="1"/>
</dbReference>
<organism evidence="8 9">
    <name type="scientific">Neisseria canis</name>
    <dbReference type="NCBI Taxonomy" id="493"/>
    <lineage>
        <taxon>Bacteria</taxon>
        <taxon>Pseudomonadati</taxon>
        <taxon>Pseudomonadota</taxon>
        <taxon>Betaproteobacteria</taxon>
        <taxon>Neisseriales</taxon>
        <taxon>Neisseriaceae</taxon>
        <taxon>Neisseria</taxon>
    </lineage>
</organism>
<evidence type="ECO:0000313" key="8">
    <source>
        <dbReference type="EMBL" id="VEF00163.1"/>
    </source>
</evidence>
<keyword evidence="9" id="KW-1185">Reference proteome</keyword>
<gene>
    <name evidence="8" type="primary">ushA</name>
    <name evidence="8" type="ORF">NCTC10296_00716</name>
</gene>
<dbReference type="OrthoDB" id="9803927at2"/>
<evidence type="ECO:0000256" key="2">
    <source>
        <dbReference type="ARBA" id="ARBA00022723"/>
    </source>
</evidence>
<dbReference type="GO" id="GO:0030288">
    <property type="term" value="C:outer membrane-bounded periplasmic space"/>
    <property type="evidence" value="ECO:0007669"/>
    <property type="project" value="TreeGrafter"/>
</dbReference>